<protein>
    <recommendedName>
        <fullName evidence="2">DUF4592 domain-containing protein</fullName>
    </recommendedName>
</protein>
<name>A0A643C439_BALPH</name>
<feature type="compositionally biased region" description="Basic and acidic residues" evidence="1">
    <location>
        <begin position="592"/>
        <end position="604"/>
    </location>
</feature>
<feature type="region of interest" description="Disordered" evidence="1">
    <location>
        <begin position="404"/>
        <end position="473"/>
    </location>
</feature>
<feature type="compositionally biased region" description="Basic and acidic residues" evidence="1">
    <location>
        <begin position="698"/>
        <end position="727"/>
    </location>
</feature>
<feature type="region of interest" description="Disordered" evidence="1">
    <location>
        <begin position="512"/>
        <end position="1037"/>
    </location>
</feature>
<organism evidence="3 4">
    <name type="scientific">Balaenoptera physalus</name>
    <name type="common">Fin whale</name>
    <name type="synonym">Balaena physalus</name>
    <dbReference type="NCBI Taxonomy" id="9770"/>
    <lineage>
        <taxon>Eukaryota</taxon>
        <taxon>Metazoa</taxon>
        <taxon>Chordata</taxon>
        <taxon>Craniata</taxon>
        <taxon>Vertebrata</taxon>
        <taxon>Euteleostomi</taxon>
        <taxon>Mammalia</taxon>
        <taxon>Eutheria</taxon>
        <taxon>Laurasiatheria</taxon>
        <taxon>Artiodactyla</taxon>
        <taxon>Whippomorpha</taxon>
        <taxon>Cetacea</taxon>
        <taxon>Mysticeti</taxon>
        <taxon>Balaenopteridae</taxon>
        <taxon>Balaenoptera</taxon>
    </lineage>
</organism>
<feature type="compositionally biased region" description="Low complexity" evidence="1">
    <location>
        <begin position="928"/>
        <end position="940"/>
    </location>
</feature>
<dbReference type="GO" id="GO:0030277">
    <property type="term" value="P:maintenance of gastrointestinal epithelium"/>
    <property type="evidence" value="ECO:0007669"/>
    <property type="project" value="TreeGrafter"/>
</dbReference>
<dbReference type="Proteomes" id="UP000437017">
    <property type="component" value="Unassembled WGS sequence"/>
</dbReference>
<dbReference type="InterPro" id="IPR052853">
    <property type="entry name" value="Actin_dynamics_regulator"/>
</dbReference>
<feature type="compositionally biased region" description="Basic and acidic residues" evidence="1">
    <location>
        <begin position="632"/>
        <end position="641"/>
    </location>
</feature>
<dbReference type="EMBL" id="SGJD01002749">
    <property type="protein sequence ID" value="KAB0394565.1"/>
    <property type="molecule type" value="Genomic_DNA"/>
</dbReference>
<evidence type="ECO:0000313" key="3">
    <source>
        <dbReference type="EMBL" id="KAB0394565.1"/>
    </source>
</evidence>
<feature type="compositionally biased region" description="Basic and acidic residues" evidence="1">
    <location>
        <begin position="966"/>
        <end position="984"/>
    </location>
</feature>
<feature type="compositionally biased region" description="Basic and acidic residues" evidence="1">
    <location>
        <begin position="548"/>
        <end position="559"/>
    </location>
</feature>
<feature type="domain" description="DUF4592" evidence="2">
    <location>
        <begin position="293"/>
        <end position="419"/>
    </location>
</feature>
<feature type="compositionally biased region" description="Polar residues" evidence="1">
    <location>
        <begin position="673"/>
        <end position="682"/>
    </location>
</feature>
<feature type="compositionally biased region" description="Acidic residues" evidence="1">
    <location>
        <begin position="517"/>
        <end position="529"/>
    </location>
</feature>
<dbReference type="AlphaFoldDB" id="A0A643C439"/>
<feature type="compositionally biased region" description="Basic residues" evidence="1">
    <location>
        <begin position="404"/>
        <end position="423"/>
    </location>
</feature>
<feature type="compositionally biased region" description="Basic and acidic residues" evidence="1">
    <location>
        <begin position="785"/>
        <end position="802"/>
    </location>
</feature>
<dbReference type="PANTHER" id="PTHR47574">
    <property type="entry name" value="CANCER-RELATED REGULATOR OF ACTIN DYNAMICS"/>
    <property type="match status" value="1"/>
</dbReference>
<dbReference type="GO" id="GO:2000813">
    <property type="term" value="P:negative regulation of barbed-end actin filament capping"/>
    <property type="evidence" value="ECO:0007669"/>
    <property type="project" value="TreeGrafter"/>
</dbReference>
<reference evidence="3 4" key="1">
    <citation type="journal article" date="2019" name="PLoS ONE">
        <title>Genomic analyses reveal an absence of contemporary introgressive admixture between fin whales and blue whales, despite known hybrids.</title>
        <authorList>
            <person name="Westbury M.V."/>
            <person name="Petersen B."/>
            <person name="Lorenzen E.D."/>
        </authorList>
    </citation>
    <scope>NUCLEOTIDE SEQUENCE [LARGE SCALE GENOMIC DNA]</scope>
    <source>
        <strain evidence="3">FinWhale-01</strain>
    </source>
</reference>
<comment type="caution">
    <text evidence="3">The sequence shown here is derived from an EMBL/GenBank/DDBJ whole genome shotgun (WGS) entry which is preliminary data.</text>
</comment>
<feature type="region of interest" description="Disordered" evidence="1">
    <location>
        <begin position="339"/>
        <end position="381"/>
    </location>
</feature>
<evidence type="ECO:0000313" key="4">
    <source>
        <dbReference type="Proteomes" id="UP000437017"/>
    </source>
</evidence>
<evidence type="ECO:0000259" key="2">
    <source>
        <dbReference type="Pfam" id="PF15262"/>
    </source>
</evidence>
<proteinExistence type="predicted"/>
<sequence length="1037" mass="114417">VIQYVISGIDEVRRQEEGRQIPAFEEVVWQKEKERHVDGPGGVCRAQGSLSPECQQWDLLFRRGDPGGQPERSSGVGSGVPKEAERHPRGLHFWEGGGLRCVVRSVRRPYLGELAYASGRTLWESSTGTTSGCYRVKNSEKQVSHHDEEYRCPSDLLEKENYMVGVVRQHVTSEITVKLRLPDYRGFDLASGSRKSFNYSVGTRAFSHDSIFIPDGGAESEQTVQAMSQDNILGKVKTLQSTKQYVPASGWTNGTVGSCSKAKRPSYWQDKIASIFSVNSASIMERLRQLGTNIKFGQPPPSAIPMKKADSGEAYLEEVPFLTSPMEIVAQQDVILSDTENKSSETPSSPGPLNPPGAGSEMEEKAAPVKPSRPKRHFSSAGTIESVNLDAIPLAIARLDNSAAKHKLSIKPKKQRVSRRHRRLVGDRQNEQGGFRHQLSLDQNGHPGEDKPIWHEEEPEALDSEEEKRRQEEYWQELEAKCKRQKAEAAERQRLEEQRLQALERRLWEEKRRQEELLEEEGEEEEGEVQLEAAKRQREEAAQSPEEPGCRGPERREQDEGGPPEAEEPRRLEEEAGLRSPFQSDIAEEAEQEHLKLEKPRENSEEPSIWVKQSQEATEPSGEQPGKQGDVPGDHRCGWQEEREETNAEPPQKQEAQNPPRAPGDPRAGSGKTRPSQESPSSMAALAEWASIRSRILKNAESDQRGERDESRPGDEHTPRGRCDSRGNLRRTPPVNAKFSIKPAWQKFSDGGWETSKQNTEAESIRKRSLPGPSEEARPQLAAADTKEPVKGAEKPGAHQEPTDTTEGCKFAKDLPSFLVPSLPYPPQKAVAQAEPVVTSDSETTGGVGKPEPVMPAPGSTAGERETEAAALKHGPSLPPERKQAPAPWKDSAESPPSQSPLAAQPGPPAASSQPPAPEQDRAANRTPLAQKPALAPKPAGQTPPSSPICKLSRPYLAELLARRAGKPDPEPGEPCKEGRDNGDPRIPSAPPTEERKGQKRDEEEEVETERKPASPAPSAARQEKPSATPEAGRKEK</sequence>
<feature type="compositionally biased region" description="Low complexity" evidence="1">
    <location>
        <begin position="894"/>
        <end position="914"/>
    </location>
</feature>
<feature type="region of interest" description="Disordered" evidence="1">
    <location>
        <begin position="61"/>
        <end position="85"/>
    </location>
</feature>
<dbReference type="InterPro" id="IPR028030">
    <property type="entry name" value="DUF4592"/>
</dbReference>
<dbReference type="OrthoDB" id="9905722at2759"/>
<dbReference type="PANTHER" id="PTHR47574:SF3">
    <property type="entry name" value="CAPPING PROTEIN-INHIBITING REGULATOR OF ACTIN DYNAMICS"/>
    <property type="match status" value="1"/>
</dbReference>
<feature type="compositionally biased region" description="Basic and acidic residues" evidence="1">
    <location>
        <begin position="567"/>
        <end position="577"/>
    </location>
</feature>
<feature type="compositionally biased region" description="Basic and acidic residues" evidence="1">
    <location>
        <begin position="447"/>
        <end position="456"/>
    </location>
</feature>
<feature type="non-terminal residue" evidence="3">
    <location>
        <position position="1"/>
    </location>
</feature>
<dbReference type="Pfam" id="PF15262">
    <property type="entry name" value="DUF4592"/>
    <property type="match status" value="1"/>
</dbReference>
<accession>A0A643C439</accession>
<gene>
    <name evidence="3" type="ORF">E2I00_013247</name>
</gene>
<feature type="compositionally biased region" description="Basic and acidic residues" evidence="1">
    <location>
        <begin position="993"/>
        <end position="1002"/>
    </location>
</feature>
<evidence type="ECO:0000256" key="1">
    <source>
        <dbReference type="SAM" id="MobiDB-lite"/>
    </source>
</evidence>
<keyword evidence="4" id="KW-1185">Reference proteome</keyword>